<dbReference type="Proteomes" id="UP000729402">
    <property type="component" value="Unassembled WGS sequence"/>
</dbReference>
<sequence>MRSFSATLIHRLVERLAMITGSVASPTRGGNGAHGLGEDGMEEREYMEWVCLAIFVFILILWLCLEVRVSIGMNAMPTHS</sequence>
<reference evidence="2" key="1">
    <citation type="journal article" date="2021" name="bioRxiv">
        <title>Whole Genome Assembly and Annotation of Northern Wild Rice, Zizania palustris L., Supports a Whole Genome Duplication in the Zizania Genus.</title>
        <authorList>
            <person name="Haas M."/>
            <person name="Kono T."/>
            <person name="Macchietto M."/>
            <person name="Millas R."/>
            <person name="McGilp L."/>
            <person name="Shao M."/>
            <person name="Duquette J."/>
            <person name="Hirsch C.N."/>
            <person name="Kimball J."/>
        </authorList>
    </citation>
    <scope>NUCLEOTIDE SEQUENCE</scope>
    <source>
        <tissue evidence="2">Fresh leaf tissue</tissue>
    </source>
</reference>
<reference evidence="2" key="2">
    <citation type="submission" date="2021-02" db="EMBL/GenBank/DDBJ databases">
        <authorList>
            <person name="Kimball J.A."/>
            <person name="Haas M.W."/>
            <person name="Macchietto M."/>
            <person name="Kono T."/>
            <person name="Duquette J."/>
            <person name="Shao M."/>
        </authorList>
    </citation>
    <scope>NUCLEOTIDE SEQUENCE</scope>
    <source>
        <tissue evidence="2">Fresh leaf tissue</tissue>
    </source>
</reference>
<gene>
    <name evidence="2" type="ORF">GUJ93_ZPchr0008g12758</name>
</gene>
<keyword evidence="3" id="KW-1185">Reference proteome</keyword>
<dbReference type="EMBL" id="JAAALK010000290">
    <property type="protein sequence ID" value="KAG8047443.1"/>
    <property type="molecule type" value="Genomic_DNA"/>
</dbReference>
<comment type="caution">
    <text evidence="2">The sequence shown here is derived from an EMBL/GenBank/DDBJ whole genome shotgun (WGS) entry which is preliminary data.</text>
</comment>
<evidence type="ECO:0000256" key="1">
    <source>
        <dbReference type="SAM" id="Phobius"/>
    </source>
</evidence>
<keyword evidence="1" id="KW-0812">Transmembrane</keyword>
<evidence type="ECO:0000313" key="3">
    <source>
        <dbReference type="Proteomes" id="UP000729402"/>
    </source>
</evidence>
<keyword evidence="1" id="KW-0472">Membrane</keyword>
<dbReference type="AlphaFoldDB" id="A0A8J5RCG0"/>
<keyword evidence="1" id="KW-1133">Transmembrane helix</keyword>
<evidence type="ECO:0000313" key="2">
    <source>
        <dbReference type="EMBL" id="KAG8047443.1"/>
    </source>
</evidence>
<proteinExistence type="predicted"/>
<name>A0A8J5RCG0_ZIZPA</name>
<feature type="transmembrane region" description="Helical" evidence="1">
    <location>
        <begin position="46"/>
        <end position="65"/>
    </location>
</feature>
<organism evidence="2 3">
    <name type="scientific">Zizania palustris</name>
    <name type="common">Northern wild rice</name>
    <dbReference type="NCBI Taxonomy" id="103762"/>
    <lineage>
        <taxon>Eukaryota</taxon>
        <taxon>Viridiplantae</taxon>
        <taxon>Streptophyta</taxon>
        <taxon>Embryophyta</taxon>
        <taxon>Tracheophyta</taxon>
        <taxon>Spermatophyta</taxon>
        <taxon>Magnoliopsida</taxon>
        <taxon>Liliopsida</taxon>
        <taxon>Poales</taxon>
        <taxon>Poaceae</taxon>
        <taxon>BOP clade</taxon>
        <taxon>Oryzoideae</taxon>
        <taxon>Oryzeae</taxon>
        <taxon>Zizaniinae</taxon>
        <taxon>Zizania</taxon>
    </lineage>
</organism>
<protein>
    <submittedName>
        <fullName evidence="2">Uncharacterized protein</fullName>
    </submittedName>
</protein>
<accession>A0A8J5RCG0</accession>